<accession>A0A6A6QGC3</accession>
<dbReference type="OrthoDB" id="5358884at2759"/>
<name>A0A6A6QGC3_9PEZI</name>
<evidence type="ECO:0000256" key="1">
    <source>
        <dbReference type="SAM" id="MobiDB-lite"/>
    </source>
</evidence>
<feature type="compositionally biased region" description="Low complexity" evidence="1">
    <location>
        <begin position="136"/>
        <end position="162"/>
    </location>
</feature>
<keyword evidence="2" id="KW-1133">Transmembrane helix</keyword>
<dbReference type="Proteomes" id="UP000799750">
    <property type="component" value="Unassembled WGS sequence"/>
</dbReference>
<feature type="compositionally biased region" description="Polar residues" evidence="1">
    <location>
        <begin position="33"/>
        <end position="47"/>
    </location>
</feature>
<dbReference type="EMBL" id="MU004195">
    <property type="protein sequence ID" value="KAF2491455.1"/>
    <property type="molecule type" value="Genomic_DNA"/>
</dbReference>
<keyword evidence="2" id="KW-0812">Transmembrane</keyword>
<feature type="region of interest" description="Disordered" evidence="1">
    <location>
        <begin position="126"/>
        <end position="162"/>
    </location>
</feature>
<gene>
    <name evidence="4" type="ORF">BU16DRAFT_529973</name>
</gene>
<dbReference type="Pfam" id="PF00024">
    <property type="entry name" value="PAN_1"/>
    <property type="match status" value="1"/>
</dbReference>
<protein>
    <recommendedName>
        <fullName evidence="3">Apple domain-containing protein</fullName>
    </recommendedName>
</protein>
<evidence type="ECO:0000313" key="4">
    <source>
        <dbReference type="EMBL" id="KAF2491455.1"/>
    </source>
</evidence>
<keyword evidence="5" id="KW-1185">Reference proteome</keyword>
<feature type="transmembrane region" description="Helical" evidence="2">
    <location>
        <begin position="73"/>
        <end position="96"/>
    </location>
</feature>
<sequence>METTTPNPHDSIVFSEASHSNPRESSLLPKSTPDPTTSSRILTQPQDFDSEPQWLPPGFDKESQKNKVQIRPAYLLLIAVAVVLAMALVGGLAGGLTARRHKSESKEEMIAVQSVGVSSTVELIHNTPLPSQSKPSATSRSLTTSASLTTSTSTPTPTYVTSGTTGMAELPCPYDTSVPYLESTTRTSFNVSCGTDMPEWMTGANGFHVHDDSRFVAYTLEDCLEKCAVTPKCAAAAYGANLTELVEVRGGTGNCFLKNSTVTQPVGSFGWMITAMRNP</sequence>
<feature type="domain" description="Apple" evidence="3">
    <location>
        <begin position="210"/>
        <end position="263"/>
    </location>
</feature>
<evidence type="ECO:0000259" key="3">
    <source>
        <dbReference type="Pfam" id="PF00024"/>
    </source>
</evidence>
<proteinExistence type="predicted"/>
<evidence type="ECO:0000313" key="5">
    <source>
        <dbReference type="Proteomes" id="UP000799750"/>
    </source>
</evidence>
<evidence type="ECO:0000256" key="2">
    <source>
        <dbReference type="SAM" id="Phobius"/>
    </source>
</evidence>
<dbReference type="AlphaFoldDB" id="A0A6A6QGC3"/>
<organism evidence="4 5">
    <name type="scientific">Lophium mytilinum</name>
    <dbReference type="NCBI Taxonomy" id="390894"/>
    <lineage>
        <taxon>Eukaryota</taxon>
        <taxon>Fungi</taxon>
        <taxon>Dikarya</taxon>
        <taxon>Ascomycota</taxon>
        <taxon>Pezizomycotina</taxon>
        <taxon>Dothideomycetes</taxon>
        <taxon>Pleosporomycetidae</taxon>
        <taxon>Mytilinidiales</taxon>
        <taxon>Mytilinidiaceae</taxon>
        <taxon>Lophium</taxon>
    </lineage>
</organism>
<dbReference type="InterPro" id="IPR003609">
    <property type="entry name" value="Pan_app"/>
</dbReference>
<keyword evidence="2" id="KW-0472">Membrane</keyword>
<reference evidence="4" key="1">
    <citation type="journal article" date="2020" name="Stud. Mycol.">
        <title>101 Dothideomycetes genomes: a test case for predicting lifestyles and emergence of pathogens.</title>
        <authorList>
            <person name="Haridas S."/>
            <person name="Albert R."/>
            <person name="Binder M."/>
            <person name="Bloem J."/>
            <person name="Labutti K."/>
            <person name="Salamov A."/>
            <person name="Andreopoulos B."/>
            <person name="Baker S."/>
            <person name="Barry K."/>
            <person name="Bills G."/>
            <person name="Bluhm B."/>
            <person name="Cannon C."/>
            <person name="Castanera R."/>
            <person name="Culley D."/>
            <person name="Daum C."/>
            <person name="Ezra D."/>
            <person name="Gonzalez J."/>
            <person name="Henrissat B."/>
            <person name="Kuo A."/>
            <person name="Liang C."/>
            <person name="Lipzen A."/>
            <person name="Lutzoni F."/>
            <person name="Magnuson J."/>
            <person name="Mondo S."/>
            <person name="Nolan M."/>
            <person name="Ohm R."/>
            <person name="Pangilinan J."/>
            <person name="Park H.-J."/>
            <person name="Ramirez L."/>
            <person name="Alfaro M."/>
            <person name="Sun H."/>
            <person name="Tritt A."/>
            <person name="Yoshinaga Y."/>
            <person name="Zwiers L.-H."/>
            <person name="Turgeon B."/>
            <person name="Goodwin S."/>
            <person name="Spatafora J."/>
            <person name="Crous P."/>
            <person name="Grigoriev I."/>
        </authorList>
    </citation>
    <scope>NUCLEOTIDE SEQUENCE</scope>
    <source>
        <strain evidence="4">CBS 269.34</strain>
    </source>
</reference>
<feature type="region of interest" description="Disordered" evidence="1">
    <location>
        <begin position="1"/>
        <end position="63"/>
    </location>
</feature>